<dbReference type="RefSeq" id="XP_049265300.1">
    <property type="nucleotide sequence ID" value="XM_049405025.1"/>
</dbReference>
<reference evidence="2 3" key="1">
    <citation type="journal article" date="2021" name="DNA Res.">
        <title>Genome analysis of Candida subhashii reveals its hybrid nature and dual mitochondrial genome conformations.</title>
        <authorList>
            <person name="Mixao V."/>
            <person name="Hegedusova E."/>
            <person name="Saus E."/>
            <person name="Pryszcz L.P."/>
            <person name="Cillingova A."/>
            <person name="Nosek J."/>
            <person name="Gabaldon T."/>
        </authorList>
    </citation>
    <scope>NUCLEOTIDE SEQUENCE [LARGE SCALE GENOMIC DNA]</scope>
    <source>
        <strain evidence="2 3">CBS 10753</strain>
    </source>
</reference>
<dbReference type="Proteomes" id="UP000694255">
    <property type="component" value="Unassembled WGS sequence"/>
</dbReference>
<dbReference type="OrthoDB" id="4076200at2759"/>
<evidence type="ECO:0000313" key="2">
    <source>
        <dbReference type="EMBL" id="KAG7665068.1"/>
    </source>
</evidence>
<name>A0A8J5QNJ9_9ASCO</name>
<comment type="caution">
    <text evidence="2">The sequence shown here is derived from an EMBL/GenBank/DDBJ whole genome shotgun (WGS) entry which is preliminary data.</text>
</comment>
<evidence type="ECO:0000313" key="3">
    <source>
        <dbReference type="Proteomes" id="UP000694255"/>
    </source>
</evidence>
<dbReference type="AlphaFoldDB" id="A0A8J5QNJ9"/>
<gene>
    <name evidence="2" type="ORF">J8A68_001377</name>
</gene>
<accession>A0A8J5QNJ9</accession>
<dbReference type="EMBL" id="JAGSYN010000053">
    <property type="protein sequence ID" value="KAG7665068.1"/>
    <property type="molecule type" value="Genomic_DNA"/>
</dbReference>
<dbReference type="GeneID" id="73468178"/>
<dbReference type="Pfam" id="PF07957">
    <property type="entry name" value="DUF3294"/>
    <property type="match status" value="1"/>
</dbReference>
<protein>
    <submittedName>
        <fullName evidence="2">MRP8</fullName>
    </submittedName>
</protein>
<feature type="coiled-coil region" evidence="1">
    <location>
        <begin position="14"/>
        <end position="94"/>
    </location>
</feature>
<proteinExistence type="predicted"/>
<dbReference type="InterPro" id="IPR012917">
    <property type="entry name" value="DUF3294"/>
</dbReference>
<sequence length="215" mass="24685">MSEAEPQQGDATTIKELSDKVNKLTALVERQSKLLAQTGQKLMELQVKDVKSRMAQLEQRPPMSPPDLSDYVNNEDIVQLVTELQTQLDTLEDRTIRRAKNSSIIKPDEKLAPLTNRYGDYPEFELPNTLKDLQELSKIDLIRLALFYEIIIPDQQQQEQELEGTPGFMDPDIAMLHSIPDANVLADNFDEIQMKEVFDEVARYYGVKFRKSDGW</sequence>
<evidence type="ECO:0000256" key="1">
    <source>
        <dbReference type="SAM" id="Coils"/>
    </source>
</evidence>
<organism evidence="2 3">
    <name type="scientific">[Candida] subhashii</name>
    <dbReference type="NCBI Taxonomy" id="561895"/>
    <lineage>
        <taxon>Eukaryota</taxon>
        <taxon>Fungi</taxon>
        <taxon>Dikarya</taxon>
        <taxon>Ascomycota</taxon>
        <taxon>Saccharomycotina</taxon>
        <taxon>Pichiomycetes</taxon>
        <taxon>Debaryomycetaceae</taxon>
        <taxon>Spathaspora</taxon>
    </lineage>
</organism>
<keyword evidence="1" id="KW-0175">Coiled coil</keyword>
<keyword evidence="3" id="KW-1185">Reference proteome</keyword>